<dbReference type="RefSeq" id="WP_265265457.1">
    <property type="nucleotide sequence ID" value="NZ_JAIHOM010000079.1"/>
</dbReference>
<name>A0ABT3L7V6_9CYAN</name>
<evidence type="ECO:0000259" key="3">
    <source>
        <dbReference type="PROSITE" id="PS50110"/>
    </source>
</evidence>
<dbReference type="InterPro" id="IPR050595">
    <property type="entry name" value="Bact_response_regulator"/>
</dbReference>
<comment type="caution">
    <text evidence="4">The sequence shown here is derived from an EMBL/GenBank/DDBJ whole genome shotgun (WGS) entry which is preliminary data.</text>
</comment>
<keyword evidence="5" id="KW-1185">Reference proteome</keyword>
<dbReference type="EMBL" id="JAIHOM010000079">
    <property type="protein sequence ID" value="MCW6037597.1"/>
    <property type="molecule type" value="Genomic_DNA"/>
</dbReference>
<evidence type="ECO:0000256" key="2">
    <source>
        <dbReference type="PROSITE-ProRule" id="PRU00169"/>
    </source>
</evidence>
<evidence type="ECO:0000313" key="5">
    <source>
        <dbReference type="Proteomes" id="UP001526426"/>
    </source>
</evidence>
<dbReference type="SMART" id="SM00448">
    <property type="entry name" value="REC"/>
    <property type="match status" value="1"/>
</dbReference>
<dbReference type="InterPro" id="IPR001789">
    <property type="entry name" value="Sig_transdc_resp-reg_receiver"/>
</dbReference>
<sequence>MTNPKRVLVIDDDDGVREIIQICLEAAAGWEVVTAASGQEGLDLAQAEQPDAILLDVMMPEMDGPTTFRKLCAIPEIQHIPTILLTAKAKISEKEQFINLGVTGVITKPFEAQDLVDQICAILKWENELLS</sequence>
<dbReference type="PANTHER" id="PTHR44591:SF22">
    <property type="entry name" value="CHEY SUBFAMILY"/>
    <property type="match status" value="1"/>
</dbReference>
<dbReference type="SUPFAM" id="SSF52172">
    <property type="entry name" value="CheY-like"/>
    <property type="match status" value="1"/>
</dbReference>
<feature type="domain" description="Response regulatory" evidence="3">
    <location>
        <begin position="6"/>
        <end position="123"/>
    </location>
</feature>
<reference evidence="4 5" key="1">
    <citation type="submission" date="2021-08" db="EMBL/GenBank/DDBJ databases">
        <title>Draft genome sequence of Spirulina subsalsa with high tolerance to salinity and hype-accumulation of phycocyanin.</title>
        <authorList>
            <person name="Pei H."/>
            <person name="Jiang L."/>
        </authorList>
    </citation>
    <scope>NUCLEOTIDE SEQUENCE [LARGE SCALE GENOMIC DNA]</scope>
    <source>
        <strain evidence="4 5">FACHB-351</strain>
    </source>
</reference>
<proteinExistence type="predicted"/>
<dbReference type="CDD" id="cd17552">
    <property type="entry name" value="REC_RR468-like"/>
    <property type="match status" value="1"/>
</dbReference>
<feature type="modified residue" description="4-aspartylphosphate" evidence="2">
    <location>
        <position position="56"/>
    </location>
</feature>
<gene>
    <name evidence="4" type="ORF">K4A83_15125</name>
</gene>
<keyword evidence="1 2" id="KW-0597">Phosphoprotein</keyword>
<protein>
    <submittedName>
        <fullName evidence="4">Response regulator</fullName>
    </submittedName>
</protein>
<dbReference type="Pfam" id="PF00072">
    <property type="entry name" value="Response_reg"/>
    <property type="match status" value="1"/>
</dbReference>
<evidence type="ECO:0000256" key="1">
    <source>
        <dbReference type="ARBA" id="ARBA00022553"/>
    </source>
</evidence>
<organism evidence="4 5">
    <name type="scientific">Spirulina subsalsa FACHB-351</name>
    <dbReference type="NCBI Taxonomy" id="234711"/>
    <lineage>
        <taxon>Bacteria</taxon>
        <taxon>Bacillati</taxon>
        <taxon>Cyanobacteriota</taxon>
        <taxon>Cyanophyceae</taxon>
        <taxon>Spirulinales</taxon>
        <taxon>Spirulinaceae</taxon>
        <taxon>Spirulina</taxon>
    </lineage>
</organism>
<evidence type="ECO:0000313" key="4">
    <source>
        <dbReference type="EMBL" id="MCW6037597.1"/>
    </source>
</evidence>
<dbReference type="PROSITE" id="PS50110">
    <property type="entry name" value="RESPONSE_REGULATORY"/>
    <property type="match status" value="1"/>
</dbReference>
<dbReference type="Proteomes" id="UP001526426">
    <property type="component" value="Unassembled WGS sequence"/>
</dbReference>
<dbReference type="Gene3D" id="3.40.50.2300">
    <property type="match status" value="1"/>
</dbReference>
<dbReference type="PANTHER" id="PTHR44591">
    <property type="entry name" value="STRESS RESPONSE REGULATOR PROTEIN 1"/>
    <property type="match status" value="1"/>
</dbReference>
<accession>A0ABT3L7V6</accession>
<dbReference type="InterPro" id="IPR011006">
    <property type="entry name" value="CheY-like_superfamily"/>
</dbReference>